<reference evidence="2 3" key="1">
    <citation type="submission" date="2024-01" db="EMBL/GenBank/DDBJ databases">
        <title>The complete chloroplast genome sequence of Lithospermum erythrorhizon: insights into the phylogenetic relationship among Boraginaceae species and the maternal lineages of purple gromwells.</title>
        <authorList>
            <person name="Okada T."/>
            <person name="Watanabe K."/>
        </authorList>
    </citation>
    <scope>NUCLEOTIDE SEQUENCE [LARGE SCALE GENOMIC DNA]</scope>
</reference>
<sequence length="112" mass="11228">MAGDKAGNGPPRPEEGPATIIDPGDTLADALDNNSHVAPPCNTCAQAAAGDAPPRCQAGGQVQADHGDVFPTISPKQIPTNPTIPLCAAKTSSPAAPDLLPCGRPGRLPSPY</sequence>
<comment type="caution">
    <text evidence="2">The sequence shown here is derived from an EMBL/GenBank/DDBJ whole genome shotgun (WGS) entry which is preliminary data.</text>
</comment>
<dbReference type="Proteomes" id="UP001454036">
    <property type="component" value="Unassembled WGS sequence"/>
</dbReference>
<keyword evidence="3" id="KW-1185">Reference proteome</keyword>
<accession>A0AAV3R2I7</accession>
<evidence type="ECO:0000313" key="2">
    <source>
        <dbReference type="EMBL" id="GAA0170564.1"/>
    </source>
</evidence>
<organism evidence="2 3">
    <name type="scientific">Lithospermum erythrorhizon</name>
    <name type="common">Purple gromwell</name>
    <name type="synonym">Lithospermum officinale var. erythrorhizon</name>
    <dbReference type="NCBI Taxonomy" id="34254"/>
    <lineage>
        <taxon>Eukaryota</taxon>
        <taxon>Viridiplantae</taxon>
        <taxon>Streptophyta</taxon>
        <taxon>Embryophyta</taxon>
        <taxon>Tracheophyta</taxon>
        <taxon>Spermatophyta</taxon>
        <taxon>Magnoliopsida</taxon>
        <taxon>eudicotyledons</taxon>
        <taxon>Gunneridae</taxon>
        <taxon>Pentapetalae</taxon>
        <taxon>asterids</taxon>
        <taxon>lamiids</taxon>
        <taxon>Boraginales</taxon>
        <taxon>Boraginaceae</taxon>
        <taxon>Boraginoideae</taxon>
        <taxon>Lithospermeae</taxon>
        <taxon>Lithospermum</taxon>
    </lineage>
</organism>
<gene>
    <name evidence="2" type="ORF">LIER_24794</name>
</gene>
<protein>
    <submittedName>
        <fullName evidence="2">Uncharacterized protein</fullName>
    </submittedName>
</protein>
<dbReference type="EMBL" id="BAABME010007294">
    <property type="protein sequence ID" value="GAA0170564.1"/>
    <property type="molecule type" value="Genomic_DNA"/>
</dbReference>
<feature type="region of interest" description="Disordered" evidence="1">
    <location>
        <begin position="1"/>
        <end position="30"/>
    </location>
</feature>
<evidence type="ECO:0000256" key="1">
    <source>
        <dbReference type="SAM" id="MobiDB-lite"/>
    </source>
</evidence>
<proteinExistence type="predicted"/>
<evidence type="ECO:0000313" key="3">
    <source>
        <dbReference type="Proteomes" id="UP001454036"/>
    </source>
</evidence>
<dbReference type="AlphaFoldDB" id="A0AAV3R2I7"/>
<name>A0AAV3R2I7_LITER</name>